<dbReference type="InterPro" id="IPR006073">
    <property type="entry name" value="GTP-bd"/>
</dbReference>
<dbReference type="GO" id="GO:0002098">
    <property type="term" value="P:tRNA wobble uridine modification"/>
    <property type="evidence" value="ECO:0007669"/>
    <property type="project" value="TreeGrafter"/>
</dbReference>
<sequence>MSIDEQLLNAVGEPLRVTVAGHTNTGKTSLLRTLTRDARFGEVSGRPSTTRHVEAARLLVNGKVLLELFDTPGIEEPIDLLALLTEQAGKAGNEDGRERIRRFLASEPAQSRYEQEAKVLRQLMKSDAAFYVLDARDPVLAKHRDELEILRLCGVPLLPLLNFVADPEAREDEWRDALAGLGLHAIVRFDTVTPTQDGERLLYSKLASLLDAHSDILNALIASHADDAVQRHQSALTLIAELLIDVAALQHRVSSIDASVLGKASGALNDRVRKREQACVERLLSLYRFYPDDIESAALPLVEGRWQQDLFDPYTLQAMGLKVGSGAAAGAAAGVGVDLMVGGITLGVAAATGALLGGGLQTLRHYGSSLKALISGEKILRVDDNILRALAARQCQLLKALETRGHAAQHKIITAEAAEPVFEGQRLPSPLRQARSNPEWITARPNFDFEDRRQNAVDELSELLAEKIQSPIKHTN</sequence>
<name>A0A1E8CKR7_9GAMM</name>
<dbReference type="GO" id="GO:0005525">
    <property type="term" value="F:GTP binding"/>
    <property type="evidence" value="ECO:0007669"/>
    <property type="project" value="InterPro"/>
</dbReference>
<dbReference type="Pfam" id="PF01926">
    <property type="entry name" value="MMR_HSR1"/>
    <property type="match status" value="1"/>
</dbReference>
<dbReference type="STRING" id="1524254.PHACT_07655"/>
<dbReference type="CDD" id="cd00882">
    <property type="entry name" value="Ras_like_GTPase"/>
    <property type="match status" value="1"/>
</dbReference>
<dbReference type="InterPro" id="IPR027417">
    <property type="entry name" value="P-loop_NTPase"/>
</dbReference>
<dbReference type="PANTHER" id="PTHR42714">
    <property type="entry name" value="TRNA MODIFICATION GTPASE GTPBP3"/>
    <property type="match status" value="1"/>
</dbReference>
<dbReference type="PANTHER" id="PTHR42714:SF7">
    <property type="entry name" value="G DOMAIN-CONTAINING PROTEIN"/>
    <property type="match status" value="1"/>
</dbReference>
<evidence type="ECO:0000313" key="2">
    <source>
        <dbReference type="EMBL" id="OFE13029.1"/>
    </source>
</evidence>
<keyword evidence="3" id="KW-1185">Reference proteome</keyword>
<comment type="caution">
    <text evidence="2">The sequence shown here is derived from an EMBL/GenBank/DDBJ whole genome shotgun (WGS) entry which is preliminary data.</text>
</comment>
<organism evidence="2 3">
    <name type="scientific">Pseudohongiella acticola</name>
    <dbReference type="NCBI Taxonomy" id="1524254"/>
    <lineage>
        <taxon>Bacteria</taxon>
        <taxon>Pseudomonadati</taxon>
        <taxon>Pseudomonadota</taxon>
        <taxon>Gammaproteobacteria</taxon>
        <taxon>Pseudomonadales</taxon>
        <taxon>Pseudohongiellaceae</taxon>
        <taxon>Pseudohongiella</taxon>
    </lineage>
</organism>
<dbReference type="AlphaFoldDB" id="A0A1E8CKR7"/>
<dbReference type="Proteomes" id="UP000175669">
    <property type="component" value="Unassembled WGS sequence"/>
</dbReference>
<dbReference type="Pfam" id="PF11981">
    <property type="entry name" value="DUF3482"/>
    <property type="match status" value="1"/>
</dbReference>
<gene>
    <name evidence="2" type="ORF">PHACT_07655</name>
</gene>
<dbReference type="OrthoDB" id="5406017at2"/>
<reference evidence="3" key="1">
    <citation type="submission" date="2016-07" db="EMBL/GenBank/DDBJ databases">
        <authorList>
            <person name="Florea S."/>
            <person name="Webb J.S."/>
            <person name="Jaromczyk J."/>
            <person name="Schardl C.L."/>
        </authorList>
    </citation>
    <scope>NUCLEOTIDE SEQUENCE [LARGE SCALE GENOMIC DNA]</scope>
    <source>
        <strain evidence="3">KCTC 42131</strain>
    </source>
</reference>
<dbReference type="EMBL" id="MASR01000001">
    <property type="protein sequence ID" value="OFE13029.1"/>
    <property type="molecule type" value="Genomic_DNA"/>
</dbReference>
<dbReference type="Gene3D" id="3.40.50.300">
    <property type="entry name" value="P-loop containing nucleotide triphosphate hydrolases"/>
    <property type="match status" value="1"/>
</dbReference>
<evidence type="ECO:0000259" key="1">
    <source>
        <dbReference type="Pfam" id="PF01926"/>
    </source>
</evidence>
<feature type="domain" description="G" evidence="1">
    <location>
        <begin position="16"/>
        <end position="144"/>
    </location>
</feature>
<dbReference type="RefSeq" id="WP_070116640.1">
    <property type="nucleotide sequence ID" value="NZ_CAXATG010000001.1"/>
</dbReference>
<evidence type="ECO:0000313" key="3">
    <source>
        <dbReference type="Proteomes" id="UP000175669"/>
    </source>
</evidence>
<dbReference type="SUPFAM" id="SSF52540">
    <property type="entry name" value="P-loop containing nucleoside triphosphate hydrolases"/>
    <property type="match status" value="1"/>
</dbReference>
<dbReference type="GO" id="GO:0005829">
    <property type="term" value="C:cytosol"/>
    <property type="evidence" value="ECO:0007669"/>
    <property type="project" value="TreeGrafter"/>
</dbReference>
<protein>
    <submittedName>
        <fullName evidence="2">GTPase SAR1</fullName>
    </submittedName>
</protein>
<dbReference type="InterPro" id="IPR021871">
    <property type="entry name" value="DUF3482"/>
</dbReference>
<dbReference type="GO" id="GO:0030488">
    <property type="term" value="P:tRNA methylation"/>
    <property type="evidence" value="ECO:0007669"/>
    <property type="project" value="TreeGrafter"/>
</dbReference>
<accession>A0A1E8CKR7</accession>
<proteinExistence type="predicted"/>